<keyword evidence="7 20" id="KW-0812">Transmembrane</keyword>
<dbReference type="GO" id="GO:0005524">
    <property type="term" value="F:ATP binding"/>
    <property type="evidence" value="ECO:0007669"/>
    <property type="project" value="UniProtKB-UniRule"/>
</dbReference>
<dbReference type="FunFam" id="3.30.200.20:FF:000226">
    <property type="entry name" value="receptor protein kinase TMK1"/>
    <property type="match status" value="1"/>
</dbReference>
<keyword evidence="24" id="KW-1185">Reference proteome</keyword>
<keyword evidence="15" id="KW-1015">Disulfide bond</keyword>
<evidence type="ECO:0000256" key="11">
    <source>
        <dbReference type="ARBA" id="ARBA00022777"/>
    </source>
</evidence>
<evidence type="ECO:0000256" key="10">
    <source>
        <dbReference type="ARBA" id="ARBA00022741"/>
    </source>
</evidence>
<keyword evidence="16" id="KW-0675">Receptor</keyword>
<gene>
    <name evidence="23" type="ORF">SELMODRAFT_268021</name>
</gene>
<dbReference type="Pfam" id="PF12799">
    <property type="entry name" value="LRR_4"/>
    <property type="match status" value="1"/>
</dbReference>
<dbReference type="InterPro" id="IPR003591">
    <property type="entry name" value="Leu-rich_rpt_typical-subtyp"/>
</dbReference>
<comment type="similarity">
    <text evidence="2">Belongs to the protein kinase superfamily. Ser/Thr protein kinase family.</text>
</comment>
<feature type="domain" description="Protein kinase" evidence="22">
    <location>
        <begin position="591"/>
        <end position="873"/>
    </location>
</feature>
<evidence type="ECO:0000256" key="6">
    <source>
        <dbReference type="ARBA" id="ARBA00022679"/>
    </source>
</evidence>
<evidence type="ECO:0000256" key="17">
    <source>
        <dbReference type="ARBA" id="ARBA00023180"/>
    </source>
</evidence>
<name>D8S0E1_SELML</name>
<evidence type="ECO:0000313" key="24">
    <source>
        <dbReference type="Proteomes" id="UP000001514"/>
    </source>
</evidence>
<feature type="region of interest" description="Disordered" evidence="19">
    <location>
        <begin position="435"/>
        <end position="464"/>
    </location>
</feature>
<dbReference type="KEGG" id="smo:SELMODRAFT_268021"/>
<dbReference type="SMART" id="SM00369">
    <property type="entry name" value="LRR_TYP"/>
    <property type="match status" value="6"/>
</dbReference>
<dbReference type="EMBL" id="GL377597">
    <property type="protein sequence ID" value="EFJ21911.1"/>
    <property type="molecule type" value="Genomic_DNA"/>
</dbReference>
<dbReference type="FunFam" id="3.80.10.10:FF:000129">
    <property type="entry name" value="Leucine-rich repeat receptor-like kinase"/>
    <property type="match status" value="1"/>
</dbReference>
<dbReference type="CDD" id="cd14066">
    <property type="entry name" value="STKc_IRAK"/>
    <property type="match status" value="1"/>
</dbReference>
<dbReference type="Gramene" id="EFJ21911">
    <property type="protein sequence ID" value="EFJ21911"/>
    <property type="gene ID" value="SELMODRAFT_268021"/>
</dbReference>
<keyword evidence="10 18" id="KW-0547">Nucleotide-binding</keyword>
<dbReference type="AlphaFoldDB" id="D8S0E1"/>
<dbReference type="GO" id="GO:0007165">
    <property type="term" value="P:signal transduction"/>
    <property type="evidence" value="ECO:0000318"/>
    <property type="project" value="GO_Central"/>
</dbReference>
<dbReference type="InterPro" id="IPR025875">
    <property type="entry name" value="Leu-rich_rpt_4"/>
</dbReference>
<reference evidence="23 24" key="1">
    <citation type="journal article" date="2011" name="Science">
        <title>The Selaginella genome identifies genetic changes associated with the evolution of vascular plants.</title>
        <authorList>
            <person name="Banks J.A."/>
            <person name="Nishiyama T."/>
            <person name="Hasebe M."/>
            <person name="Bowman J.L."/>
            <person name="Gribskov M."/>
            <person name="dePamphilis C."/>
            <person name="Albert V.A."/>
            <person name="Aono N."/>
            <person name="Aoyama T."/>
            <person name="Ambrose B.A."/>
            <person name="Ashton N.W."/>
            <person name="Axtell M.J."/>
            <person name="Barker E."/>
            <person name="Barker M.S."/>
            <person name="Bennetzen J.L."/>
            <person name="Bonawitz N.D."/>
            <person name="Chapple C."/>
            <person name="Cheng C."/>
            <person name="Correa L.G."/>
            <person name="Dacre M."/>
            <person name="DeBarry J."/>
            <person name="Dreyer I."/>
            <person name="Elias M."/>
            <person name="Engstrom E.M."/>
            <person name="Estelle M."/>
            <person name="Feng L."/>
            <person name="Finet C."/>
            <person name="Floyd S.K."/>
            <person name="Frommer W.B."/>
            <person name="Fujita T."/>
            <person name="Gramzow L."/>
            <person name="Gutensohn M."/>
            <person name="Harholt J."/>
            <person name="Hattori M."/>
            <person name="Heyl A."/>
            <person name="Hirai T."/>
            <person name="Hiwatashi Y."/>
            <person name="Ishikawa M."/>
            <person name="Iwata M."/>
            <person name="Karol K.G."/>
            <person name="Koehler B."/>
            <person name="Kolukisaoglu U."/>
            <person name="Kubo M."/>
            <person name="Kurata T."/>
            <person name="Lalonde S."/>
            <person name="Li K."/>
            <person name="Li Y."/>
            <person name="Litt A."/>
            <person name="Lyons E."/>
            <person name="Manning G."/>
            <person name="Maruyama T."/>
            <person name="Michael T.P."/>
            <person name="Mikami K."/>
            <person name="Miyazaki S."/>
            <person name="Morinaga S."/>
            <person name="Murata T."/>
            <person name="Mueller-Roeber B."/>
            <person name="Nelson D.R."/>
            <person name="Obara M."/>
            <person name="Oguri Y."/>
            <person name="Olmstead R.G."/>
            <person name="Onodera N."/>
            <person name="Petersen B.L."/>
            <person name="Pils B."/>
            <person name="Prigge M."/>
            <person name="Rensing S.A."/>
            <person name="Riano-Pachon D.M."/>
            <person name="Roberts A.W."/>
            <person name="Sato Y."/>
            <person name="Scheller H.V."/>
            <person name="Schulz B."/>
            <person name="Schulz C."/>
            <person name="Shakirov E.V."/>
            <person name="Shibagaki N."/>
            <person name="Shinohara N."/>
            <person name="Shippen D.E."/>
            <person name="Soerensen I."/>
            <person name="Sotooka R."/>
            <person name="Sugimoto N."/>
            <person name="Sugita M."/>
            <person name="Sumikawa N."/>
            <person name="Tanurdzic M."/>
            <person name="Theissen G."/>
            <person name="Ulvskov P."/>
            <person name="Wakazuki S."/>
            <person name="Weng J.K."/>
            <person name="Willats W.W."/>
            <person name="Wipf D."/>
            <person name="Wolf P.G."/>
            <person name="Yang L."/>
            <person name="Zimmer A.D."/>
            <person name="Zhu Q."/>
            <person name="Mitros T."/>
            <person name="Hellsten U."/>
            <person name="Loque D."/>
            <person name="Otillar R."/>
            <person name="Salamov A."/>
            <person name="Schmutz J."/>
            <person name="Shapiro H."/>
            <person name="Lindquist E."/>
            <person name="Lucas S."/>
            <person name="Rokhsar D."/>
            <person name="Grigoriev I.V."/>
        </authorList>
    </citation>
    <scope>NUCLEOTIDE SEQUENCE [LARGE SCALE GENOMIC DNA]</scope>
</reference>
<proteinExistence type="inferred from homology"/>
<evidence type="ECO:0000256" key="19">
    <source>
        <dbReference type="SAM" id="MobiDB-lite"/>
    </source>
</evidence>
<keyword evidence="12 18" id="KW-0067">ATP-binding</keyword>
<dbReference type="OMA" id="QCCASEP"/>
<dbReference type="PANTHER" id="PTHR47986">
    <property type="entry name" value="OSJNBA0070M12.3 PROTEIN"/>
    <property type="match status" value="1"/>
</dbReference>
<dbReference type="InParanoid" id="D8S0E1"/>
<evidence type="ECO:0000259" key="22">
    <source>
        <dbReference type="PROSITE" id="PS50011"/>
    </source>
</evidence>
<dbReference type="Pfam" id="PF07714">
    <property type="entry name" value="PK_Tyr_Ser-Thr"/>
    <property type="match status" value="1"/>
</dbReference>
<dbReference type="InterPro" id="IPR013210">
    <property type="entry name" value="LRR_N_plant-typ"/>
</dbReference>
<keyword evidence="8 21" id="KW-0732">Signal</keyword>
<feature type="signal peptide" evidence="21">
    <location>
        <begin position="1"/>
        <end position="21"/>
    </location>
</feature>
<keyword evidence="9" id="KW-0677">Repeat</keyword>
<evidence type="ECO:0000256" key="9">
    <source>
        <dbReference type="ARBA" id="ARBA00022737"/>
    </source>
</evidence>
<evidence type="ECO:0000256" key="8">
    <source>
        <dbReference type="ARBA" id="ARBA00022729"/>
    </source>
</evidence>
<keyword evidence="3" id="KW-1003">Cell membrane</keyword>
<sequence length="945" mass="101030">MEQHSWKYFLLLGVLLVSAAAETDPVDAEALQSFQKGLSNGEILQWSGTDPCGAAWKHVQCRGKSVTGIDVAFLGLQGIVSPSLNRLSNLEYLGMQGNALSGSMPSLAGMANLKIAYFDNNDFSSIPGDFFAGLESLAAIYLDNNPLNGTAGWELPVDISHLGALANLSLTNSSVVGSIPAFLGAMPQLKVLNLAYNRLTGGIPPSFVSSNLVQLQANNMQGPVLTGPIDAVGGMGSLVQLWLQVNEIAGTIPRGLGNALALQDLKLNDNRLTGPIPASLAELPLAILSPTTKVLATGNNFCQAVPGLRCSHDVETLLEFIGEFGYPASIVSSWKGDDPCLWTGIVCDSGKRVSVIDLAGSQLVGRLSPALVNLTALTVLRLNGNNISGGIPPVLTSMKSLQQVDLHNNNLSGDLPQFPESVKTNFQGNPLLLQSLPPVTSPPVTPAQPSGSSGGGGGAKNTNTTVANNATAAEVLPRSQHNSVKAGLIAGPVVGAVSLLAIGLALSFLFYKRSEKRFVRVQGPTMVVHPRDSSSEDIVKIIVPGGAGNNVNSRSLVETASVNSNGTDVQVVEAGNLVISIHVLRNATRNFSEETVLGRGGFGAVYRGQLDDGTNIAVKRMEASSVVSSKGVSEFHAEIAVLSKVRHRHLVALLGYCIDGNEKLLVYEYLPQGALSHHLFEYRRMRLKPLEWKRRLAIALDVARGMEYLHGLAYKSFIHRDLKPSNILLDDDLRAKVADFGLVKLAPEGKYSVETRLAGTFGYLAPEYAVTGRVTTKADVFSFGVVLLELISGRRALDESQPEENMHLVTWYRRITSSSSKESLLRIIDPVLGVGDVFHSVYTVSELARHCTAREPYQRPDMGHAVSVLSPLVDQWKPADQDGEESAGIDLSLTLPQALKKWQAYEEDSSSGAASRRMLDDYDSHDSLPTRPAGFAEAFTAADGR</sequence>
<feature type="compositionally biased region" description="Basic and acidic residues" evidence="19">
    <location>
        <begin position="917"/>
        <end position="928"/>
    </location>
</feature>
<dbReference type="InterPro" id="IPR011009">
    <property type="entry name" value="Kinase-like_dom_sf"/>
</dbReference>
<organism evidence="24">
    <name type="scientific">Selaginella moellendorffii</name>
    <name type="common">Spikemoss</name>
    <dbReference type="NCBI Taxonomy" id="88036"/>
    <lineage>
        <taxon>Eukaryota</taxon>
        <taxon>Viridiplantae</taxon>
        <taxon>Streptophyta</taxon>
        <taxon>Embryophyta</taxon>
        <taxon>Tracheophyta</taxon>
        <taxon>Lycopodiopsida</taxon>
        <taxon>Selaginellales</taxon>
        <taxon>Selaginellaceae</taxon>
        <taxon>Selaginella</taxon>
    </lineage>
</organism>
<dbReference type="PROSITE" id="PS00108">
    <property type="entry name" value="PROTEIN_KINASE_ST"/>
    <property type="match status" value="1"/>
</dbReference>
<comment type="subcellular location">
    <subcellularLocation>
        <location evidence="1">Cell membrane</location>
        <topology evidence="1">Single-pass membrane protein</topology>
    </subcellularLocation>
</comment>
<evidence type="ECO:0000256" key="12">
    <source>
        <dbReference type="ARBA" id="ARBA00022840"/>
    </source>
</evidence>
<dbReference type="Pfam" id="PF08263">
    <property type="entry name" value="LRRNT_2"/>
    <property type="match status" value="2"/>
</dbReference>
<dbReference type="InterPro" id="IPR000719">
    <property type="entry name" value="Prot_kinase_dom"/>
</dbReference>
<dbReference type="InterPro" id="IPR008271">
    <property type="entry name" value="Ser/Thr_kinase_AS"/>
</dbReference>
<dbReference type="eggNOG" id="ENOG502QPQ4">
    <property type="taxonomic scope" value="Eukaryota"/>
</dbReference>
<dbReference type="GO" id="GO:0005886">
    <property type="term" value="C:plasma membrane"/>
    <property type="evidence" value="ECO:0007669"/>
    <property type="project" value="UniProtKB-SubCell"/>
</dbReference>
<dbReference type="InterPro" id="IPR001245">
    <property type="entry name" value="Ser-Thr/Tyr_kinase_cat_dom"/>
</dbReference>
<dbReference type="Pfam" id="PF00560">
    <property type="entry name" value="LRR_1"/>
    <property type="match status" value="1"/>
</dbReference>
<dbReference type="Proteomes" id="UP000001514">
    <property type="component" value="Unassembled WGS sequence"/>
</dbReference>
<evidence type="ECO:0000256" key="21">
    <source>
        <dbReference type="SAM" id="SignalP"/>
    </source>
</evidence>
<evidence type="ECO:0000313" key="23">
    <source>
        <dbReference type="EMBL" id="EFJ21911.1"/>
    </source>
</evidence>
<evidence type="ECO:0000256" key="18">
    <source>
        <dbReference type="PROSITE-ProRule" id="PRU10141"/>
    </source>
</evidence>
<dbReference type="FunCoup" id="D8S0E1">
    <property type="interactions" value="1133"/>
</dbReference>
<dbReference type="SUPFAM" id="SSF56112">
    <property type="entry name" value="Protein kinase-like (PK-like)"/>
    <property type="match status" value="1"/>
</dbReference>
<keyword evidence="14 20" id="KW-0472">Membrane</keyword>
<evidence type="ECO:0000256" key="16">
    <source>
        <dbReference type="ARBA" id="ARBA00023170"/>
    </source>
</evidence>
<feature type="transmembrane region" description="Helical" evidence="20">
    <location>
        <begin position="488"/>
        <end position="511"/>
    </location>
</feature>
<dbReference type="SUPFAM" id="SSF52058">
    <property type="entry name" value="L domain-like"/>
    <property type="match status" value="2"/>
</dbReference>
<evidence type="ECO:0000256" key="1">
    <source>
        <dbReference type="ARBA" id="ARBA00004162"/>
    </source>
</evidence>
<dbReference type="GO" id="GO:0004675">
    <property type="term" value="F:transmembrane receptor protein serine/threonine kinase activity"/>
    <property type="evidence" value="ECO:0000318"/>
    <property type="project" value="GO_Central"/>
</dbReference>
<keyword evidence="5" id="KW-0433">Leucine-rich repeat</keyword>
<dbReference type="PANTHER" id="PTHR47986:SF1">
    <property type="entry name" value="OS04G0685900 PROTEIN"/>
    <property type="match status" value="1"/>
</dbReference>
<dbReference type="Gene3D" id="3.30.200.20">
    <property type="entry name" value="Phosphorylase Kinase, domain 1"/>
    <property type="match status" value="1"/>
</dbReference>
<evidence type="ECO:0000256" key="5">
    <source>
        <dbReference type="ARBA" id="ARBA00022614"/>
    </source>
</evidence>
<keyword evidence="13 20" id="KW-1133">Transmembrane helix</keyword>
<keyword evidence="17" id="KW-0325">Glycoprotein</keyword>
<dbReference type="HOGENOM" id="CLU_000288_114_6_1"/>
<feature type="binding site" evidence="18">
    <location>
        <position position="619"/>
    </location>
    <ligand>
        <name>ATP</name>
        <dbReference type="ChEBI" id="CHEBI:30616"/>
    </ligand>
</feature>
<dbReference type="InterPro" id="IPR001611">
    <property type="entry name" value="Leu-rich_rpt"/>
</dbReference>
<dbReference type="Gene3D" id="3.80.10.10">
    <property type="entry name" value="Ribonuclease Inhibitor"/>
    <property type="match status" value="2"/>
</dbReference>
<evidence type="ECO:0000256" key="3">
    <source>
        <dbReference type="ARBA" id="ARBA00022475"/>
    </source>
</evidence>
<evidence type="ECO:0000256" key="2">
    <source>
        <dbReference type="ARBA" id="ARBA00008684"/>
    </source>
</evidence>
<feature type="region of interest" description="Disordered" evidence="19">
    <location>
        <begin position="906"/>
        <end position="945"/>
    </location>
</feature>
<accession>D8S0E1</accession>
<dbReference type="InterPro" id="IPR032675">
    <property type="entry name" value="LRR_dom_sf"/>
</dbReference>
<dbReference type="PROSITE" id="PS00107">
    <property type="entry name" value="PROTEIN_KINASE_ATP"/>
    <property type="match status" value="1"/>
</dbReference>
<dbReference type="PROSITE" id="PS50011">
    <property type="entry name" value="PROTEIN_KINASE_DOM"/>
    <property type="match status" value="1"/>
</dbReference>
<dbReference type="SMART" id="SM00220">
    <property type="entry name" value="S_TKc"/>
    <property type="match status" value="1"/>
</dbReference>
<evidence type="ECO:0000256" key="7">
    <source>
        <dbReference type="ARBA" id="ARBA00022692"/>
    </source>
</evidence>
<evidence type="ECO:0000256" key="13">
    <source>
        <dbReference type="ARBA" id="ARBA00022989"/>
    </source>
</evidence>
<evidence type="ECO:0000256" key="14">
    <source>
        <dbReference type="ARBA" id="ARBA00023136"/>
    </source>
</evidence>
<feature type="chain" id="PRO_5003122305" description="Protein kinase domain-containing protein" evidence="21">
    <location>
        <begin position="22"/>
        <end position="945"/>
    </location>
</feature>
<dbReference type="FunFam" id="1.10.510.10:FF:000468">
    <property type="entry name" value="PTI1-like tyrosine-protein kinase 3"/>
    <property type="match status" value="1"/>
</dbReference>
<keyword evidence="6" id="KW-0808">Transferase</keyword>
<protein>
    <recommendedName>
        <fullName evidence="22">Protein kinase domain-containing protein</fullName>
    </recommendedName>
</protein>
<evidence type="ECO:0000256" key="4">
    <source>
        <dbReference type="ARBA" id="ARBA00022527"/>
    </source>
</evidence>
<dbReference type="InterPro" id="IPR017441">
    <property type="entry name" value="Protein_kinase_ATP_BS"/>
</dbReference>
<dbReference type="Gene3D" id="1.10.510.10">
    <property type="entry name" value="Transferase(Phosphotransferase) domain 1"/>
    <property type="match status" value="1"/>
</dbReference>
<evidence type="ECO:0000256" key="15">
    <source>
        <dbReference type="ARBA" id="ARBA00023157"/>
    </source>
</evidence>
<keyword evidence="11" id="KW-0418">Kinase</keyword>
<evidence type="ECO:0000256" key="20">
    <source>
        <dbReference type="SAM" id="Phobius"/>
    </source>
</evidence>
<keyword evidence="4" id="KW-0723">Serine/threonine-protein kinase</keyword>
<dbReference type="InterPro" id="IPR052422">
    <property type="entry name" value="Auxin_Ser/Thr_Kinase"/>
</dbReference>